<proteinExistence type="predicted"/>
<reference evidence="1 2" key="1">
    <citation type="submission" date="2023-07" db="EMBL/GenBank/DDBJ databases">
        <title>Comparative genomics of wheat-associated soil bacteria to identify genetic determinants of phenazine resistance.</title>
        <authorList>
            <person name="Mouncey N."/>
        </authorList>
    </citation>
    <scope>NUCLEOTIDE SEQUENCE [LARGE SCALE GENOMIC DNA]</scope>
    <source>
        <strain evidence="1 2">W4I11</strain>
    </source>
</reference>
<accession>A0ABU0S849</accession>
<comment type="caution">
    <text evidence="1">The sequence shown here is derived from an EMBL/GenBank/DDBJ whole genome shotgun (WGS) entry which is preliminary data.</text>
</comment>
<dbReference type="EMBL" id="JAUSZT010000003">
    <property type="protein sequence ID" value="MDQ0996915.1"/>
    <property type="molecule type" value="Genomic_DNA"/>
</dbReference>
<sequence>MTTRLQELLGLATIVVLVTASLQLTGCSTGYNQWTPRNPEPVAERSCASGYYQCRSGSMDHDKNGLAR</sequence>
<evidence type="ECO:0000313" key="1">
    <source>
        <dbReference type="EMBL" id="MDQ0996915.1"/>
    </source>
</evidence>
<dbReference type="Proteomes" id="UP001237780">
    <property type="component" value="Unassembled WGS sequence"/>
</dbReference>
<name>A0ABU0S849_9HYPH</name>
<organism evidence="1 2">
    <name type="scientific">Phyllobacterium ifriqiyense</name>
    <dbReference type="NCBI Taxonomy" id="314238"/>
    <lineage>
        <taxon>Bacteria</taxon>
        <taxon>Pseudomonadati</taxon>
        <taxon>Pseudomonadota</taxon>
        <taxon>Alphaproteobacteria</taxon>
        <taxon>Hyphomicrobiales</taxon>
        <taxon>Phyllobacteriaceae</taxon>
        <taxon>Phyllobacterium</taxon>
    </lineage>
</organism>
<protein>
    <recommendedName>
        <fullName evidence="3">Lipoprotein</fullName>
    </recommendedName>
</protein>
<gene>
    <name evidence="1" type="ORF">QFZ34_002097</name>
</gene>
<keyword evidence="2" id="KW-1185">Reference proteome</keyword>
<dbReference type="RefSeq" id="WP_307280262.1">
    <property type="nucleotide sequence ID" value="NZ_JAUSZT010000003.1"/>
</dbReference>
<evidence type="ECO:0008006" key="3">
    <source>
        <dbReference type="Google" id="ProtNLM"/>
    </source>
</evidence>
<evidence type="ECO:0000313" key="2">
    <source>
        <dbReference type="Proteomes" id="UP001237780"/>
    </source>
</evidence>